<evidence type="ECO:0000256" key="3">
    <source>
        <dbReference type="ARBA" id="ARBA00022989"/>
    </source>
</evidence>
<comment type="subcellular location">
    <subcellularLocation>
        <location evidence="1">Membrane</location>
        <topology evidence="1">Multi-pass membrane protein</topology>
    </subcellularLocation>
</comment>
<dbReference type="PANTHER" id="PTHR43077">
    <property type="entry name" value="TRANSPORT PERMEASE YVFS-RELATED"/>
    <property type="match status" value="1"/>
</dbReference>
<name>A0A6P2CAJ9_9NOCA</name>
<feature type="transmembrane region" description="Helical" evidence="6">
    <location>
        <begin position="539"/>
        <end position="558"/>
    </location>
</feature>
<evidence type="ECO:0000256" key="2">
    <source>
        <dbReference type="ARBA" id="ARBA00022692"/>
    </source>
</evidence>
<organism evidence="7 8">
    <name type="scientific">Rhodococcus rhodnii</name>
    <dbReference type="NCBI Taxonomy" id="38312"/>
    <lineage>
        <taxon>Bacteria</taxon>
        <taxon>Bacillati</taxon>
        <taxon>Actinomycetota</taxon>
        <taxon>Actinomycetes</taxon>
        <taxon>Mycobacteriales</taxon>
        <taxon>Nocardiaceae</taxon>
        <taxon>Rhodococcus</taxon>
    </lineage>
</organism>
<keyword evidence="4 6" id="KW-0472">Membrane</keyword>
<feature type="transmembrane region" description="Helical" evidence="6">
    <location>
        <begin position="658"/>
        <end position="678"/>
    </location>
</feature>
<accession>A0A6P2CAJ9</accession>
<evidence type="ECO:0000313" key="7">
    <source>
        <dbReference type="EMBL" id="TXG89794.1"/>
    </source>
</evidence>
<feature type="transmembrane region" description="Helical" evidence="6">
    <location>
        <begin position="163"/>
        <end position="186"/>
    </location>
</feature>
<keyword evidence="3 6" id="KW-1133">Transmembrane helix</keyword>
<keyword evidence="2 6" id="KW-0812">Transmembrane</keyword>
<reference evidence="7 8" key="1">
    <citation type="submission" date="2018-07" db="EMBL/GenBank/DDBJ databases">
        <title>Genome sequence of Rhodococcus rhodnii ATCC 35071 from Rhodnius prolixus.</title>
        <authorList>
            <person name="Patel V."/>
            <person name="Vogel K.J."/>
        </authorList>
    </citation>
    <scope>NUCLEOTIDE SEQUENCE [LARGE SCALE GENOMIC DNA]</scope>
    <source>
        <strain evidence="7 8">ATCC 35071</strain>
    </source>
</reference>
<evidence type="ECO:0000256" key="1">
    <source>
        <dbReference type="ARBA" id="ARBA00004141"/>
    </source>
</evidence>
<feature type="transmembrane region" description="Helical" evidence="6">
    <location>
        <begin position="198"/>
        <end position="217"/>
    </location>
</feature>
<feature type="transmembrane region" description="Helical" evidence="6">
    <location>
        <begin position="598"/>
        <end position="623"/>
    </location>
</feature>
<dbReference type="RefSeq" id="WP_010837804.1">
    <property type="nucleotide sequence ID" value="NZ_QRCM01000001.1"/>
</dbReference>
<evidence type="ECO:0000313" key="8">
    <source>
        <dbReference type="Proteomes" id="UP000471120"/>
    </source>
</evidence>
<feature type="transmembrane region" description="Helical" evidence="6">
    <location>
        <begin position="29"/>
        <end position="50"/>
    </location>
</feature>
<comment type="caution">
    <text evidence="7">The sequence shown here is derived from an EMBL/GenBank/DDBJ whole genome shotgun (WGS) entry which is preliminary data.</text>
</comment>
<protein>
    <submittedName>
        <fullName evidence="7">ABC transporter permease</fullName>
    </submittedName>
</protein>
<evidence type="ECO:0000256" key="5">
    <source>
        <dbReference type="SAM" id="MobiDB-lite"/>
    </source>
</evidence>
<dbReference type="Proteomes" id="UP000471120">
    <property type="component" value="Unassembled WGS sequence"/>
</dbReference>
<feature type="transmembrane region" description="Helical" evidence="6">
    <location>
        <begin position="313"/>
        <end position="334"/>
    </location>
</feature>
<feature type="transmembrane region" description="Helical" evidence="6">
    <location>
        <begin position="229"/>
        <end position="249"/>
    </location>
</feature>
<feature type="transmembrane region" description="Helical" evidence="6">
    <location>
        <begin position="507"/>
        <end position="527"/>
    </location>
</feature>
<dbReference type="InterPro" id="IPR051328">
    <property type="entry name" value="T7SS_ABC-Transporter"/>
</dbReference>
<feature type="transmembrane region" description="Helical" evidence="6">
    <location>
        <begin position="256"/>
        <end position="279"/>
    </location>
</feature>
<dbReference type="GO" id="GO:0016020">
    <property type="term" value="C:membrane"/>
    <property type="evidence" value="ECO:0007669"/>
    <property type="project" value="UniProtKB-SubCell"/>
</dbReference>
<feature type="transmembrane region" description="Helical" evidence="6">
    <location>
        <begin position="570"/>
        <end position="591"/>
    </location>
</feature>
<dbReference type="EMBL" id="QRCM01000001">
    <property type="protein sequence ID" value="TXG89794.1"/>
    <property type="molecule type" value="Genomic_DNA"/>
</dbReference>
<dbReference type="PANTHER" id="PTHR43077:SF10">
    <property type="entry name" value="TRANSPORT PERMEASE PROTEIN"/>
    <property type="match status" value="1"/>
</dbReference>
<proteinExistence type="predicted"/>
<dbReference type="AlphaFoldDB" id="A0A6P2CAJ9"/>
<evidence type="ECO:0000256" key="6">
    <source>
        <dbReference type="SAM" id="Phobius"/>
    </source>
</evidence>
<gene>
    <name evidence="7" type="ORF">DW322_05670</name>
</gene>
<feature type="region of interest" description="Disordered" evidence="5">
    <location>
        <begin position="685"/>
        <end position="704"/>
    </location>
</feature>
<feature type="transmembrane region" description="Helical" evidence="6">
    <location>
        <begin position="368"/>
        <end position="391"/>
    </location>
</feature>
<evidence type="ECO:0000256" key="4">
    <source>
        <dbReference type="ARBA" id="ARBA00023136"/>
    </source>
</evidence>
<sequence>MAEPTTDADGAEDTDAAAARARKEKIGRYVFAFLFPFVMTVMMVGGYLGAMHAPSPKDMPIAVTGPAATAQQVAGAIDAADPDAVDVRIVGDVDEARAAVDARDVAGAVALAPDGASATVYTASAAGASQASTVTSLVVPPLVAEGVDIAAEDLAPLPQHDPAGLAAMFMTTGLILAGYMPLSLALSNSPDLLRLRRFVPVLAGWAAVCSGVVWLIAGPVLGGIEGHGAAVFGIGWLAVFAVGMVQLLFTRFLGPLAVLLGMLLLMVLGVPASNLAMSIHTMPSFFGFLHGILPTPATGEALRSVLYFGSVGVGGHLVVLAVGALVGLAGTAAVDALRKRRKPDAAPPQVTMPSLTGSATAPRPAVRYAVLGMFPLTMVALMVALMTAGMYKPMPREVPVAVVATDQAQAEAAASGLDESMSGMFEFSATTSVDQARAAVAGRDVVAAYVLPSAESPSAELVTAGAAGMSQQQLVARTFDQVAQSQGVPLVTSDVAPLSGEDSMGTVAMYLGMGWIMAGFLLAMVLGNAAPDLIRLRRFAPIAVAWGIVMSAVVWLIAGPIVGAVSGHFLALWGIGALAIAAVALFSSVFVRLLGIIAVIPIITVLMFLGVPASGGGVSVYMIPELFRALHAVLPMPAAVESARAVLYFDGTGVGGHLVTFLIWGVVGIVGAAAIELYRSRRDRGEKEPELEIDTPQQEFDPVP</sequence>